<feature type="transmembrane region" description="Helical" evidence="9">
    <location>
        <begin position="149"/>
        <end position="169"/>
    </location>
</feature>
<comment type="subcellular location">
    <subcellularLocation>
        <location evidence="1">Cell membrane</location>
        <topology evidence="1">Multi-pass membrane protein</topology>
    </subcellularLocation>
</comment>
<dbReference type="OrthoDB" id="5983592at2759"/>
<evidence type="ECO:0000259" key="10">
    <source>
        <dbReference type="PROSITE" id="PS50262"/>
    </source>
</evidence>
<keyword evidence="6 9" id="KW-0472">Membrane</keyword>
<name>A0A7M5XMP8_9CNID</name>
<keyword evidence="4 9" id="KW-1133">Transmembrane helix</keyword>
<accession>A0A7M5XMP8</accession>
<dbReference type="Proteomes" id="UP000594262">
    <property type="component" value="Unplaced"/>
</dbReference>
<dbReference type="GO" id="GO:0008528">
    <property type="term" value="F:G protein-coupled peptide receptor activity"/>
    <property type="evidence" value="ECO:0007669"/>
    <property type="project" value="TreeGrafter"/>
</dbReference>
<feature type="transmembrane region" description="Helical" evidence="9">
    <location>
        <begin position="69"/>
        <end position="90"/>
    </location>
</feature>
<evidence type="ECO:0000313" key="11">
    <source>
        <dbReference type="EnsemblMetazoa" id="CLYHEMP025841.2"/>
    </source>
</evidence>
<dbReference type="Pfam" id="PF00001">
    <property type="entry name" value="7tm_1"/>
    <property type="match status" value="1"/>
</dbReference>
<evidence type="ECO:0000256" key="8">
    <source>
        <dbReference type="ARBA" id="ARBA00023224"/>
    </source>
</evidence>
<evidence type="ECO:0000256" key="1">
    <source>
        <dbReference type="ARBA" id="ARBA00004651"/>
    </source>
</evidence>
<dbReference type="PROSITE" id="PS50262">
    <property type="entry name" value="G_PROTEIN_RECEP_F1_2"/>
    <property type="match status" value="1"/>
</dbReference>
<dbReference type="GO" id="GO:0005886">
    <property type="term" value="C:plasma membrane"/>
    <property type="evidence" value="ECO:0007669"/>
    <property type="project" value="UniProtKB-SubCell"/>
</dbReference>
<feature type="transmembrane region" description="Helical" evidence="9">
    <location>
        <begin position="293"/>
        <end position="314"/>
    </location>
</feature>
<evidence type="ECO:0000256" key="4">
    <source>
        <dbReference type="ARBA" id="ARBA00022989"/>
    </source>
</evidence>
<keyword evidence="2" id="KW-1003">Cell membrane</keyword>
<feature type="transmembrane region" description="Helical" evidence="9">
    <location>
        <begin position="248"/>
        <end position="273"/>
    </location>
</feature>
<evidence type="ECO:0000256" key="9">
    <source>
        <dbReference type="SAM" id="Phobius"/>
    </source>
</evidence>
<evidence type="ECO:0000313" key="12">
    <source>
        <dbReference type="Proteomes" id="UP000594262"/>
    </source>
</evidence>
<keyword evidence="12" id="KW-1185">Reference proteome</keyword>
<organism evidence="11 12">
    <name type="scientific">Clytia hemisphaerica</name>
    <dbReference type="NCBI Taxonomy" id="252671"/>
    <lineage>
        <taxon>Eukaryota</taxon>
        <taxon>Metazoa</taxon>
        <taxon>Cnidaria</taxon>
        <taxon>Hydrozoa</taxon>
        <taxon>Hydroidolina</taxon>
        <taxon>Leptothecata</taxon>
        <taxon>Obeliida</taxon>
        <taxon>Clytiidae</taxon>
        <taxon>Clytia</taxon>
    </lineage>
</organism>
<evidence type="ECO:0000256" key="3">
    <source>
        <dbReference type="ARBA" id="ARBA00022692"/>
    </source>
</evidence>
<dbReference type="GO" id="GO:0007218">
    <property type="term" value="P:neuropeptide signaling pathway"/>
    <property type="evidence" value="ECO:0007669"/>
    <property type="project" value="TreeGrafter"/>
</dbReference>
<dbReference type="SUPFAM" id="SSF81321">
    <property type="entry name" value="Family A G protein-coupled receptor-like"/>
    <property type="match status" value="1"/>
</dbReference>
<feature type="transmembrane region" description="Helical" evidence="9">
    <location>
        <begin position="102"/>
        <end position="128"/>
    </location>
</feature>
<evidence type="ECO:0000256" key="6">
    <source>
        <dbReference type="ARBA" id="ARBA00023136"/>
    </source>
</evidence>
<dbReference type="EnsemblMetazoa" id="CLYHEMT025841.2">
    <property type="protein sequence ID" value="CLYHEMP025841.2"/>
    <property type="gene ID" value="CLYHEMG025841"/>
</dbReference>
<evidence type="ECO:0000256" key="5">
    <source>
        <dbReference type="ARBA" id="ARBA00023040"/>
    </source>
</evidence>
<sequence>MAFINNSSGHTGQYEFQSEIQIGIYIQKAETFLFEYVFPVILSLSSLWNLLIIIYFTKINIKRIRKMSPYHFLLVQLAVADFLVCSGMTFMDHYKRKPAWELGVIGCRFFTVFQGVCPMASFWLLVLLSYARYRSITQPLKQRINKTKFSLACILIWFLTIALSSYLIFNTTLNTRRTGKTTCAFIISESSLLIFNGFRLILDCILPITLVLSFYWKIKNGMAVDNAMNVFASTNQSRQRNQAALRTIESLVILFIVSVVPGRLIHILSSILKYYNEVTQPLFSQTLENYTDILKVVSDFFLFLNHTLNIFIYAKIMPGFRRFL</sequence>
<keyword evidence="5" id="KW-0297">G-protein coupled receptor</keyword>
<reference evidence="11" key="1">
    <citation type="submission" date="2021-01" db="UniProtKB">
        <authorList>
            <consortium name="EnsemblMetazoa"/>
        </authorList>
    </citation>
    <scope>IDENTIFICATION</scope>
</reference>
<keyword evidence="7" id="KW-0675">Receptor</keyword>
<dbReference type="PRINTS" id="PR00237">
    <property type="entry name" value="GPCRRHODOPSN"/>
</dbReference>
<dbReference type="InterPro" id="IPR000276">
    <property type="entry name" value="GPCR_Rhodpsn"/>
</dbReference>
<keyword evidence="8" id="KW-0807">Transducer</keyword>
<dbReference type="InterPro" id="IPR017452">
    <property type="entry name" value="GPCR_Rhodpsn_7TM"/>
</dbReference>
<evidence type="ECO:0000256" key="2">
    <source>
        <dbReference type="ARBA" id="ARBA00022475"/>
    </source>
</evidence>
<keyword evidence="3 9" id="KW-0812">Transmembrane</keyword>
<dbReference type="AlphaFoldDB" id="A0A7M5XMP8"/>
<protein>
    <recommendedName>
        <fullName evidence="10">G-protein coupled receptors family 1 profile domain-containing protein</fullName>
    </recommendedName>
</protein>
<dbReference type="PANTHER" id="PTHR24230">
    <property type="entry name" value="G-PROTEIN COUPLED RECEPTOR"/>
    <property type="match status" value="1"/>
</dbReference>
<feature type="domain" description="G-protein coupled receptors family 1 profile" evidence="10">
    <location>
        <begin position="48"/>
        <end position="313"/>
    </location>
</feature>
<evidence type="ECO:0000256" key="7">
    <source>
        <dbReference type="ARBA" id="ARBA00023170"/>
    </source>
</evidence>
<proteinExistence type="predicted"/>
<feature type="transmembrane region" description="Helical" evidence="9">
    <location>
        <begin position="198"/>
        <end position="216"/>
    </location>
</feature>
<dbReference type="Gene3D" id="1.20.1070.10">
    <property type="entry name" value="Rhodopsin 7-helix transmembrane proteins"/>
    <property type="match status" value="1"/>
</dbReference>
<dbReference type="CDD" id="cd00637">
    <property type="entry name" value="7tm_classA_rhodopsin-like"/>
    <property type="match status" value="1"/>
</dbReference>
<feature type="transmembrane region" description="Helical" evidence="9">
    <location>
        <begin position="36"/>
        <end position="57"/>
    </location>
</feature>